<proteinExistence type="predicted"/>
<dbReference type="GO" id="GO:0006355">
    <property type="term" value="P:regulation of DNA-templated transcription"/>
    <property type="evidence" value="ECO:0007669"/>
    <property type="project" value="InterPro"/>
</dbReference>
<dbReference type="InterPro" id="IPR001867">
    <property type="entry name" value="OmpR/PhoB-type_DNA-bd"/>
</dbReference>
<dbReference type="CDD" id="cd00383">
    <property type="entry name" value="trans_reg_C"/>
    <property type="match status" value="1"/>
</dbReference>
<gene>
    <name evidence="3" type="ORF">UFOPK3564_02650</name>
</gene>
<organism evidence="3">
    <name type="scientific">freshwater metagenome</name>
    <dbReference type="NCBI Taxonomy" id="449393"/>
    <lineage>
        <taxon>unclassified sequences</taxon>
        <taxon>metagenomes</taxon>
        <taxon>ecological metagenomes</taxon>
    </lineage>
</organism>
<evidence type="ECO:0000313" key="3">
    <source>
        <dbReference type="EMBL" id="CAB4936024.1"/>
    </source>
</evidence>
<sequence length="119" mass="12690">MSTETRAVDAGGPGAGGPIRVAQVEIRPSEGLALVAGRAVSLSVRELELLSALALRSGHVVARDELFSDVWGGPLRSGDRSIDVYVHKVRQKLEAASPGWSFIHTHIGFGYRFAPEPMA</sequence>
<dbReference type="AlphaFoldDB" id="A0A6J7J069"/>
<dbReference type="GO" id="GO:0000160">
    <property type="term" value="P:phosphorelay signal transduction system"/>
    <property type="evidence" value="ECO:0007669"/>
    <property type="project" value="InterPro"/>
</dbReference>
<reference evidence="3" key="1">
    <citation type="submission" date="2020-05" db="EMBL/GenBank/DDBJ databases">
        <authorList>
            <person name="Chiriac C."/>
            <person name="Salcher M."/>
            <person name="Ghai R."/>
            <person name="Kavagutti S V."/>
        </authorList>
    </citation>
    <scope>NUCLEOTIDE SEQUENCE</scope>
</reference>
<name>A0A6J7J069_9ZZZZ</name>
<dbReference type="Gene3D" id="1.10.10.10">
    <property type="entry name" value="Winged helix-like DNA-binding domain superfamily/Winged helix DNA-binding domain"/>
    <property type="match status" value="1"/>
</dbReference>
<dbReference type="Pfam" id="PF00486">
    <property type="entry name" value="Trans_reg_C"/>
    <property type="match status" value="1"/>
</dbReference>
<dbReference type="EMBL" id="CAFBMK010000200">
    <property type="protein sequence ID" value="CAB4936024.1"/>
    <property type="molecule type" value="Genomic_DNA"/>
</dbReference>
<accession>A0A6J7J069</accession>
<dbReference type="InterPro" id="IPR016032">
    <property type="entry name" value="Sig_transdc_resp-reg_C-effctor"/>
</dbReference>
<feature type="domain" description="OmpR/PhoB-type" evidence="2">
    <location>
        <begin position="16"/>
        <end position="115"/>
    </location>
</feature>
<dbReference type="InterPro" id="IPR036388">
    <property type="entry name" value="WH-like_DNA-bd_sf"/>
</dbReference>
<evidence type="ECO:0000256" key="1">
    <source>
        <dbReference type="ARBA" id="ARBA00023125"/>
    </source>
</evidence>
<dbReference type="SUPFAM" id="SSF46894">
    <property type="entry name" value="C-terminal effector domain of the bipartite response regulators"/>
    <property type="match status" value="1"/>
</dbReference>
<keyword evidence="1" id="KW-0238">DNA-binding</keyword>
<protein>
    <submittedName>
        <fullName evidence="3">Unannotated protein</fullName>
    </submittedName>
</protein>
<dbReference type="GO" id="GO:0003677">
    <property type="term" value="F:DNA binding"/>
    <property type="evidence" value="ECO:0007669"/>
    <property type="project" value="UniProtKB-KW"/>
</dbReference>
<evidence type="ECO:0000259" key="2">
    <source>
        <dbReference type="PROSITE" id="PS51755"/>
    </source>
</evidence>
<dbReference type="SMART" id="SM00862">
    <property type="entry name" value="Trans_reg_C"/>
    <property type="match status" value="1"/>
</dbReference>
<dbReference type="PROSITE" id="PS51755">
    <property type="entry name" value="OMPR_PHOB"/>
    <property type="match status" value="1"/>
</dbReference>